<accession>A0AAP0F033</accession>
<name>A0AAP0F033_9MAGN</name>
<proteinExistence type="predicted"/>
<reference evidence="2 3" key="1">
    <citation type="submission" date="2024-01" db="EMBL/GenBank/DDBJ databases">
        <title>Genome assemblies of Stephania.</title>
        <authorList>
            <person name="Yang L."/>
        </authorList>
    </citation>
    <scope>NUCLEOTIDE SEQUENCE [LARGE SCALE GENOMIC DNA]</scope>
    <source>
        <strain evidence="2">JXDWG</strain>
        <tissue evidence="2">Leaf</tissue>
    </source>
</reference>
<keyword evidence="1" id="KW-0472">Membrane</keyword>
<evidence type="ECO:0000256" key="1">
    <source>
        <dbReference type="SAM" id="Phobius"/>
    </source>
</evidence>
<keyword evidence="3" id="KW-1185">Reference proteome</keyword>
<dbReference type="AlphaFoldDB" id="A0AAP0F033"/>
<dbReference type="EMBL" id="JBBNAG010000010">
    <property type="protein sequence ID" value="KAK9100007.1"/>
    <property type="molecule type" value="Genomic_DNA"/>
</dbReference>
<protein>
    <submittedName>
        <fullName evidence="2">Uncharacterized protein</fullName>
    </submittedName>
</protein>
<evidence type="ECO:0000313" key="2">
    <source>
        <dbReference type="EMBL" id="KAK9100007.1"/>
    </source>
</evidence>
<feature type="transmembrane region" description="Helical" evidence="1">
    <location>
        <begin position="12"/>
        <end position="33"/>
    </location>
</feature>
<evidence type="ECO:0000313" key="3">
    <source>
        <dbReference type="Proteomes" id="UP001419268"/>
    </source>
</evidence>
<organism evidence="2 3">
    <name type="scientific">Stephania cephalantha</name>
    <dbReference type="NCBI Taxonomy" id="152367"/>
    <lineage>
        <taxon>Eukaryota</taxon>
        <taxon>Viridiplantae</taxon>
        <taxon>Streptophyta</taxon>
        <taxon>Embryophyta</taxon>
        <taxon>Tracheophyta</taxon>
        <taxon>Spermatophyta</taxon>
        <taxon>Magnoliopsida</taxon>
        <taxon>Ranunculales</taxon>
        <taxon>Menispermaceae</taxon>
        <taxon>Menispermoideae</taxon>
        <taxon>Cissampelideae</taxon>
        <taxon>Stephania</taxon>
    </lineage>
</organism>
<comment type="caution">
    <text evidence="2">The sequence shown here is derived from an EMBL/GenBank/DDBJ whole genome shotgun (WGS) entry which is preliminary data.</text>
</comment>
<gene>
    <name evidence="2" type="ORF">Scep_023437</name>
</gene>
<dbReference type="Proteomes" id="UP001419268">
    <property type="component" value="Unassembled WGS sequence"/>
</dbReference>
<sequence>MLSSVGWNPINASQAALLASYICCISVATVSMIPPWGNSSSHAFLTSGIALKQCAARAAEFHVPFTTTAAAAAIFAAPAARSSEAAAPSSGVQLLEAPLVGCSLTSTASPPPSYLKRSLVRGLLTAPPSRQCCSSLTSSRCRHSRLVGLR</sequence>
<keyword evidence="1" id="KW-1133">Transmembrane helix</keyword>
<keyword evidence="1" id="KW-0812">Transmembrane</keyword>